<accession>A0A0C9YBX1</accession>
<sequence length="256" mass="28200">MFLDFRFQLASTILQCHLSQNPKALWYVVDSALGLPSSFTFTYQTIEFSFIAALPELTVITDPSNTAGAQTCLVTNCPNVSDSEVKLEFTDANLSASTGPLYMDSPLLPAQPIFAPFNIDHHVSLAPSTVCTADSSSTGDNYIESGSVQLVLPYVLAVNSNEIKPENEEETPRPVEKIASELPPSPLPTCTPHLSLKHGFMPNSFAALEEFDSVDTQLLHERWAQVREGLVARQEHHKPIFSEVTTLTPPHKCYHK</sequence>
<reference evidence="2" key="2">
    <citation type="submission" date="2015-01" db="EMBL/GenBank/DDBJ databases">
        <title>Evolutionary Origins and Diversification of the Mycorrhizal Mutualists.</title>
        <authorList>
            <consortium name="DOE Joint Genome Institute"/>
            <consortium name="Mycorrhizal Genomics Consortium"/>
            <person name="Kohler A."/>
            <person name="Kuo A."/>
            <person name="Nagy L.G."/>
            <person name="Floudas D."/>
            <person name="Copeland A."/>
            <person name="Barry K.W."/>
            <person name="Cichocki N."/>
            <person name="Veneault-Fourrey C."/>
            <person name="LaButti K."/>
            <person name="Lindquist E.A."/>
            <person name="Lipzen A."/>
            <person name="Lundell T."/>
            <person name="Morin E."/>
            <person name="Murat C."/>
            <person name="Riley R."/>
            <person name="Ohm R."/>
            <person name="Sun H."/>
            <person name="Tunlid A."/>
            <person name="Henrissat B."/>
            <person name="Grigoriev I.V."/>
            <person name="Hibbett D.S."/>
            <person name="Martin F."/>
        </authorList>
    </citation>
    <scope>NUCLEOTIDE SEQUENCE [LARGE SCALE GENOMIC DNA]</scope>
    <source>
        <strain evidence="2">441</strain>
    </source>
</reference>
<dbReference type="HOGENOM" id="CLU_091786_0_0_1"/>
<proteinExistence type="predicted"/>
<organism evidence="1 2">
    <name type="scientific">Pisolithus microcarpus 441</name>
    <dbReference type="NCBI Taxonomy" id="765257"/>
    <lineage>
        <taxon>Eukaryota</taxon>
        <taxon>Fungi</taxon>
        <taxon>Dikarya</taxon>
        <taxon>Basidiomycota</taxon>
        <taxon>Agaricomycotina</taxon>
        <taxon>Agaricomycetes</taxon>
        <taxon>Agaricomycetidae</taxon>
        <taxon>Boletales</taxon>
        <taxon>Sclerodermatineae</taxon>
        <taxon>Pisolithaceae</taxon>
        <taxon>Pisolithus</taxon>
    </lineage>
</organism>
<dbReference type="Proteomes" id="UP000054018">
    <property type="component" value="Unassembled WGS sequence"/>
</dbReference>
<reference evidence="1 2" key="1">
    <citation type="submission" date="2014-04" db="EMBL/GenBank/DDBJ databases">
        <authorList>
            <consortium name="DOE Joint Genome Institute"/>
            <person name="Kuo A."/>
            <person name="Kohler A."/>
            <person name="Costa M.D."/>
            <person name="Nagy L.G."/>
            <person name="Floudas D."/>
            <person name="Copeland A."/>
            <person name="Barry K.W."/>
            <person name="Cichocki N."/>
            <person name="Veneault-Fourrey C."/>
            <person name="LaButti K."/>
            <person name="Lindquist E.A."/>
            <person name="Lipzen A."/>
            <person name="Lundell T."/>
            <person name="Morin E."/>
            <person name="Murat C."/>
            <person name="Sun H."/>
            <person name="Tunlid A."/>
            <person name="Henrissat B."/>
            <person name="Grigoriev I.V."/>
            <person name="Hibbett D.S."/>
            <person name="Martin F."/>
            <person name="Nordberg H.P."/>
            <person name="Cantor M.N."/>
            <person name="Hua S.X."/>
        </authorList>
    </citation>
    <scope>NUCLEOTIDE SEQUENCE [LARGE SCALE GENOMIC DNA]</scope>
    <source>
        <strain evidence="1 2">441</strain>
    </source>
</reference>
<dbReference type="OrthoDB" id="2700586at2759"/>
<protein>
    <submittedName>
        <fullName evidence="1">Uncharacterized protein</fullName>
    </submittedName>
</protein>
<gene>
    <name evidence="1" type="ORF">PISMIDRAFT_19539</name>
</gene>
<keyword evidence="2" id="KW-1185">Reference proteome</keyword>
<name>A0A0C9YBX1_9AGAM</name>
<dbReference type="EMBL" id="KN834221">
    <property type="protein sequence ID" value="KIK11419.1"/>
    <property type="molecule type" value="Genomic_DNA"/>
</dbReference>
<evidence type="ECO:0000313" key="1">
    <source>
        <dbReference type="EMBL" id="KIK11419.1"/>
    </source>
</evidence>
<evidence type="ECO:0000313" key="2">
    <source>
        <dbReference type="Proteomes" id="UP000054018"/>
    </source>
</evidence>
<dbReference type="AlphaFoldDB" id="A0A0C9YBX1"/>